<gene>
    <name evidence="2" type="ORF">CY34DRAFT_808306</name>
</gene>
<dbReference type="EMBL" id="KN835343">
    <property type="protein sequence ID" value="KIK39419.1"/>
    <property type="molecule type" value="Genomic_DNA"/>
</dbReference>
<dbReference type="AlphaFoldDB" id="A0A0D0AMZ6"/>
<dbReference type="InParanoid" id="A0A0D0AMZ6"/>
<organism evidence="2 3">
    <name type="scientific">Suillus luteus UH-Slu-Lm8-n1</name>
    <dbReference type="NCBI Taxonomy" id="930992"/>
    <lineage>
        <taxon>Eukaryota</taxon>
        <taxon>Fungi</taxon>
        <taxon>Dikarya</taxon>
        <taxon>Basidiomycota</taxon>
        <taxon>Agaricomycotina</taxon>
        <taxon>Agaricomycetes</taxon>
        <taxon>Agaricomycetidae</taxon>
        <taxon>Boletales</taxon>
        <taxon>Suillineae</taxon>
        <taxon>Suillaceae</taxon>
        <taxon>Suillus</taxon>
    </lineage>
</organism>
<sequence length="107" mass="12635">MYIHYRLVLHDVLSNHSRSIKYPEDFLTANHMVLIFLHDPMPMRRCPNHASFTGFETSCQTKWYADRAGRSGSRRPICQRETQERVSRRKTEANPEKFGCEQFTTSQ</sequence>
<reference evidence="3" key="2">
    <citation type="submission" date="2015-01" db="EMBL/GenBank/DDBJ databases">
        <title>Evolutionary Origins and Diversification of the Mycorrhizal Mutualists.</title>
        <authorList>
            <consortium name="DOE Joint Genome Institute"/>
            <consortium name="Mycorrhizal Genomics Consortium"/>
            <person name="Kohler A."/>
            <person name="Kuo A."/>
            <person name="Nagy L.G."/>
            <person name="Floudas D."/>
            <person name="Copeland A."/>
            <person name="Barry K.W."/>
            <person name="Cichocki N."/>
            <person name="Veneault-Fourrey C."/>
            <person name="LaButti K."/>
            <person name="Lindquist E.A."/>
            <person name="Lipzen A."/>
            <person name="Lundell T."/>
            <person name="Morin E."/>
            <person name="Murat C."/>
            <person name="Riley R."/>
            <person name="Ohm R."/>
            <person name="Sun H."/>
            <person name="Tunlid A."/>
            <person name="Henrissat B."/>
            <person name="Grigoriev I.V."/>
            <person name="Hibbett D.S."/>
            <person name="Martin F."/>
        </authorList>
    </citation>
    <scope>NUCLEOTIDE SEQUENCE [LARGE SCALE GENOMIC DNA]</scope>
    <source>
        <strain evidence="3">UH-Slu-Lm8-n1</strain>
    </source>
</reference>
<dbReference type="HOGENOM" id="CLU_2211712_0_0_1"/>
<name>A0A0D0AMZ6_9AGAM</name>
<reference evidence="2 3" key="1">
    <citation type="submission" date="2014-04" db="EMBL/GenBank/DDBJ databases">
        <authorList>
            <consortium name="DOE Joint Genome Institute"/>
            <person name="Kuo A."/>
            <person name="Ruytinx J."/>
            <person name="Rineau F."/>
            <person name="Colpaert J."/>
            <person name="Kohler A."/>
            <person name="Nagy L.G."/>
            <person name="Floudas D."/>
            <person name="Copeland A."/>
            <person name="Barry K.W."/>
            <person name="Cichocki N."/>
            <person name="Veneault-Fourrey C."/>
            <person name="LaButti K."/>
            <person name="Lindquist E.A."/>
            <person name="Lipzen A."/>
            <person name="Lundell T."/>
            <person name="Morin E."/>
            <person name="Murat C."/>
            <person name="Sun H."/>
            <person name="Tunlid A."/>
            <person name="Henrissat B."/>
            <person name="Grigoriev I.V."/>
            <person name="Hibbett D.S."/>
            <person name="Martin F."/>
            <person name="Nordberg H.P."/>
            <person name="Cantor M.N."/>
            <person name="Hua S.X."/>
        </authorList>
    </citation>
    <scope>NUCLEOTIDE SEQUENCE [LARGE SCALE GENOMIC DNA]</scope>
    <source>
        <strain evidence="2 3">UH-Slu-Lm8-n1</strain>
    </source>
</reference>
<protein>
    <submittedName>
        <fullName evidence="2">Uncharacterized protein</fullName>
    </submittedName>
</protein>
<keyword evidence="3" id="KW-1185">Reference proteome</keyword>
<evidence type="ECO:0000313" key="3">
    <source>
        <dbReference type="Proteomes" id="UP000054485"/>
    </source>
</evidence>
<evidence type="ECO:0000256" key="1">
    <source>
        <dbReference type="SAM" id="MobiDB-lite"/>
    </source>
</evidence>
<proteinExistence type="predicted"/>
<dbReference type="Proteomes" id="UP000054485">
    <property type="component" value="Unassembled WGS sequence"/>
</dbReference>
<accession>A0A0D0AMZ6</accession>
<feature type="region of interest" description="Disordered" evidence="1">
    <location>
        <begin position="72"/>
        <end position="107"/>
    </location>
</feature>
<evidence type="ECO:0000313" key="2">
    <source>
        <dbReference type="EMBL" id="KIK39419.1"/>
    </source>
</evidence>
<feature type="compositionally biased region" description="Basic and acidic residues" evidence="1">
    <location>
        <begin position="81"/>
        <end position="99"/>
    </location>
</feature>